<feature type="region of interest" description="Disordered" evidence="1">
    <location>
        <begin position="202"/>
        <end position="231"/>
    </location>
</feature>
<sequence length="507" mass="57971">MRSFKRALSTVRGNEFQPPNNPVYLIKRHLSHSPKDGDRVKGTCGRPQPCVMLESELFLDFKGHFYRGMDVRDLCRRATFDEVIFLLLHKRLPNGSELKRANCFVQKELDRFGGGDVLQVGRLLKASSPLELIRIALLEFSHQGGGEVGGVNSDDPVWKYLKILAASLRLLLRWGHPQTVSPRMRNYADLASFLIDAYPQGGAEKQQDGEGDVEGSHQMKDPKGGTRTPHPWRREKIKLLNAFLLCMCEQGINEYTFFIRMLSSVDRHDYFGLCLSASTFYIDAFRHVDLCQSLEGFLTCVVPSAGGGAHGHLQKGRETEGEQLQKRRETEGEQLQKRREAEGEQLQKRREAEGEQLHRHRQPAGEQLPQEDHSHDEAATPPSEDFFFHKANSCREKNAILKEHLNEYCNSTSEENLLCLHHFEQLEEFLLKRRNRYASCYYYPLLIFHLVGLPLPLLPPVFFLMRLLSFTAHRQEQIRNNKLVRYAGVYVGEPPGEVAHRGGMSPP</sequence>
<protein>
    <submittedName>
        <fullName evidence="3">Citrate synthase-like protein, putative</fullName>
    </submittedName>
</protein>
<dbReference type="InterPro" id="IPR016142">
    <property type="entry name" value="Citrate_synth-like_lrg_a-sub"/>
</dbReference>
<reference evidence="3 4" key="1">
    <citation type="submission" date="2016-07" db="EMBL/GenBank/DDBJ databases">
        <authorList>
            <consortium name="Pathogen Informatics"/>
        </authorList>
    </citation>
    <scope>NUCLEOTIDE SEQUENCE [LARGE SCALE GENOMIC DNA]</scope>
</reference>
<feature type="region of interest" description="Disordered" evidence="1">
    <location>
        <begin position="307"/>
        <end position="382"/>
    </location>
</feature>
<organism evidence="3 4">
    <name type="scientific">Plasmodium vivax</name>
    <name type="common">malaria parasite P. vivax</name>
    <dbReference type="NCBI Taxonomy" id="5855"/>
    <lineage>
        <taxon>Eukaryota</taxon>
        <taxon>Sar</taxon>
        <taxon>Alveolata</taxon>
        <taxon>Apicomplexa</taxon>
        <taxon>Aconoidasida</taxon>
        <taxon>Haemosporida</taxon>
        <taxon>Plasmodiidae</taxon>
        <taxon>Plasmodium</taxon>
        <taxon>Plasmodium (Plasmodium)</taxon>
    </lineage>
</organism>
<dbReference type="InterPro" id="IPR002020">
    <property type="entry name" value="Citrate_synthase"/>
</dbReference>
<dbReference type="InterPro" id="IPR016143">
    <property type="entry name" value="Citrate_synth-like_sm_a-sub"/>
</dbReference>
<dbReference type="GO" id="GO:0046912">
    <property type="term" value="F:acyltransferase activity, acyl groups converted into alkyl on transfer"/>
    <property type="evidence" value="ECO:0007669"/>
    <property type="project" value="InterPro"/>
</dbReference>
<dbReference type="Proteomes" id="UP000196402">
    <property type="component" value="Chromosome 11"/>
</dbReference>
<keyword evidence="2" id="KW-0812">Transmembrane</keyword>
<dbReference type="VEuPathDB" id="PlasmoDB:PVPAM_110044400"/>
<dbReference type="VEuPathDB" id="PlasmoDB:PVW1_110045500"/>
<proteinExistence type="predicted"/>
<feature type="compositionally biased region" description="Basic and acidic residues" evidence="1">
    <location>
        <begin position="214"/>
        <end position="224"/>
    </location>
</feature>
<dbReference type="AlphaFoldDB" id="A0A1G4H0C7"/>
<dbReference type="Pfam" id="PF00285">
    <property type="entry name" value="Citrate_synt"/>
    <property type="match status" value="2"/>
</dbReference>
<evidence type="ECO:0000256" key="2">
    <source>
        <dbReference type="SAM" id="Phobius"/>
    </source>
</evidence>
<keyword evidence="2" id="KW-1133">Transmembrane helix</keyword>
<dbReference type="EMBL" id="LT615249">
    <property type="protein sequence ID" value="SCO68300.1"/>
    <property type="molecule type" value="Genomic_DNA"/>
</dbReference>
<accession>A0A1G4H0C7</accession>
<feature type="compositionally biased region" description="Basic and acidic residues" evidence="1">
    <location>
        <begin position="315"/>
        <end position="357"/>
    </location>
</feature>
<gene>
    <name evidence="3" type="ORF">PVT01_110044500</name>
</gene>
<evidence type="ECO:0000313" key="3">
    <source>
        <dbReference type="EMBL" id="SCO68300.1"/>
    </source>
</evidence>
<dbReference type="InterPro" id="IPR036969">
    <property type="entry name" value="Citrate_synthase_sf"/>
</dbReference>
<evidence type="ECO:0000313" key="4">
    <source>
        <dbReference type="Proteomes" id="UP000196402"/>
    </source>
</evidence>
<dbReference type="VEuPathDB" id="PlasmoDB:PVX_113617"/>
<feature type="transmembrane region" description="Helical" evidence="2">
    <location>
        <begin position="441"/>
        <end position="465"/>
    </location>
</feature>
<dbReference type="Gene3D" id="1.10.230.10">
    <property type="entry name" value="Cytochrome P450-Terp, domain 2"/>
    <property type="match status" value="1"/>
</dbReference>
<dbReference type="Gene3D" id="1.10.580.10">
    <property type="entry name" value="Citrate Synthase, domain 1"/>
    <property type="match status" value="2"/>
</dbReference>
<evidence type="ECO:0000256" key="1">
    <source>
        <dbReference type="SAM" id="MobiDB-lite"/>
    </source>
</evidence>
<keyword evidence="2" id="KW-0472">Membrane</keyword>
<dbReference type="VEuPathDB" id="PlasmoDB:PVP01_1139700"/>
<name>A0A1G4H0C7_PLAVI</name>
<dbReference type="SUPFAM" id="SSF48256">
    <property type="entry name" value="Citrate synthase"/>
    <property type="match status" value="2"/>
</dbReference>